<protein>
    <submittedName>
        <fullName evidence="4">Uncharacterized protein</fullName>
    </submittedName>
</protein>
<accession>A0AAF3ESI0</accession>
<reference evidence="4" key="1">
    <citation type="submission" date="2024-02" db="UniProtKB">
        <authorList>
            <consortium name="WormBaseParasite"/>
        </authorList>
    </citation>
    <scope>IDENTIFICATION</scope>
</reference>
<name>A0AAF3ESI0_9BILA</name>
<feature type="transmembrane region" description="Helical" evidence="2">
    <location>
        <begin position="155"/>
        <end position="175"/>
    </location>
</feature>
<evidence type="ECO:0000313" key="3">
    <source>
        <dbReference type="Proteomes" id="UP000887575"/>
    </source>
</evidence>
<feature type="compositionally biased region" description="Polar residues" evidence="1">
    <location>
        <begin position="198"/>
        <end position="207"/>
    </location>
</feature>
<feature type="transmembrane region" description="Helical" evidence="2">
    <location>
        <begin position="71"/>
        <end position="98"/>
    </location>
</feature>
<organism evidence="3 4">
    <name type="scientific">Mesorhabditis belari</name>
    <dbReference type="NCBI Taxonomy" id="2138241"/>
    <lineage>
        <taxon>Eukaryota</taxon>
        <taxon>Metazoa</taxon>
        <taxon>Ecdysozoa</taxon>
        <taxon>Nematoda</taxon>
        <taxon>Chromadorea</taxon>
        <taxon>Rhabditida</taxon>
        <taxon>Rhabditina</taxon>
        <taxon>Rhabditomorpha</taxon>
        <taxon>Rhabditoidea</taxon>
        <taxon>Rhabditidae</taxon>
        <taxon>Mesorhabditinae</taxon>
        <taxon>Mesorhabditis</taxon>
    </lineage>
</organism>
<dbReference type="SUPFAM" id="SSF81321">
    <property type="entry name" value="Family A G protein-coupled receptor-like"/>
    <property type="match status" value="1"/>
</dbReference>
<dbReference type="WBParaSite" id="MBELARI_LOCUS17092">
    <property type="protein sequence ID" value="MBELARI_LOCUS17092"/>
    <property type="gene ID" value="MBELARI_LOCUS17092"/>
</dbReference>
<keyword evidence="2" id="KW-1133">Transmembrane helix</keyword>
<evidence type="ECO:0000313" key="4">
    <source>
        <dbReference type="WBParaSite" id="MBELARI_LOCUS17092"/>
    </source>
</evidence>
<proteinExistence type="predicted"/>
<feature type="transmembrane region" description="Helical" evidence="2">
    <location>
        <begin position="6"/>
        <end position="27"/>
    </location>
</feature>
<evidence type="ECO:0000256" key="2">
    <source>
        <dbReference type="SAM" id="Phobius"/>
    </source>
</evidence>
<sequence>MVVANIVVCINSLVGYLCNGMLIYLILKNPNTRMGTYRYLILVLAIFNIIYATAHLLVIPLQINGTLHFNWRPWTCLVVCMTQMSGMFCVILYCGWSMHRKLSSSEMASERGYRLQKQLFQALLIQFLVPIILEYIPCTSVFLVPMFGQKVNLEWATMGISLYPVFEPIVVIYFVREYRVTLRRLIFGKKRGGAVSYTSEMTTQHSQSDSHVKDSKMPSNATKSVSKTLN</sequence>
<keyword evidence="3" id="KW-1185">Reference proteome</keyword>
<feature type="region of interest" description="Disordered" evidence="1">
    <location>
        <begin position="198"/>
        <end position="230"/>
    </location>
</feature>
<feature type="compositionally biased region" description="Polar residues" evidence="1">
    <location>
        <begin position="217"/>
        <end position="230"/>
    </location>
</feature>
<keyword evidence="2" id="KW-0472">Membrane</keyword>
<feature type="transmembrane region" description="Helical" evidence="2">
    <location>
        <begin position="39"/>
        <end position="59"/>
    </location>
</feature>
<feature type="transmembrane region" description="Helical" evidence="2">
    <location>
        <begin position="119"/>
        <end position="143"/>
    </location>
</feature>
<dbReference type="AlphaFoldDB" id="A0AAF3ESI0"/>
<dbReference type="Proteomes" id="UP000887575">
    <property type="component" value="Unassembled WGS sequence"/>
</dbReference>
<evidence type="ECO:0000256" key="1">
    <source>
        <dbReference type="SAM" id="MobiDB-lite"/>
    </source>
</evidence>
<dbReference type="PANTHER" id="PTHR22943:SF248">
    <property type="entry name" value="SEVEN TM RECEPTOR"/>
    <property type="match status" value="1"/>
</dbReference>
<dbReference type="PANTHER" id="PTHR22943">
    <property type="entry name" value="7-TRANSMEMBRANE DOMAIN RECEPTOR C.ELEGANS"/>
    <property type="match status" value="1"/>
</dbReference>
<dbReference type="InterPro" id="IPR019428">
    <property type="entry name" value="7TM_GPCR_serpentine_rcpt_Str"/>
</dbReference>
<keyword evidence="2" id="KW-0812">Transmembrane</keyword>
<dbReference type="Pfam" id="PF10326">
    <property type="entry name" value="7TM_GPCR_Str"/>
    <property type="match status" value="2"/>
</dbReference>